<dbReference type="InterPro" id="IPR002067">
    <property type="entry name" value="MCP"/>
</dbReference>
<dbReference type="Pfam" id="PF00153">
    <property type="entry name" value="Mito_carr"/>
    <property type="match status" value="3"/>
</dbReference>
<sequence length="293" mass="32168">MEKPNSFRTSVHLAAGFTGGLTSAFCLQPLDLLKTRVQQDRTTLKAVLNQINSPAELWRGTVPSALRTSIGSALYLASLNAVRTSLVKMRPQTNEVSSSSKLPTLSSSLDLAAGAVTRGLIGFTTMPITVLKVRFESNIYDYASMSEAGKEIWKNEGLAGFFRGFGATCLRDCPYAGLYVLFYQKCKSWIPRVFENNLQPDSYSMSKSTAINSFSAVVAAVTATTITSPFDTIKTHMQLNPGKYNSFLNTGNLLVRTHWTHLFDGITLRIIRKGLSAAIAWAIYEEIVKFAPN</sequence>
<comment type="similarity">
    <text evidence="10">Belongs to the mitochondrial carrier (TC 2.A.29) family. SLC25A38 subfamily.</text>
</comment>
<feature type="repeat" description="Solcar" evidence="11">
    <location>
        <begin position="207"/>
        <end position="290"/>
    </location>
</feature>
<reference evidence="12" key="2">
    <citation type="submission" date="2021-01" db="EMBL/GenBank/DDBJ databases">
        <authorList>
            <person name="Schikora-Tamarit M.A."/>
        </authorList>
    </citation>
    <scope>NUCLEOTIDE SEQUENCE</scope>
    <source>
        <strain evidence="12">CBS6075</strain>
    </source>
</reference>
<evidence type="ECO:0000313" key="13">
    <source>
        <dbReference type="Proteomes" id="UP000769157"/>
    </source>
</evidence>
<comment type="function">
    <text evidence="10">Mitochondrial glycine transporter that imports glycine into the mitochondrial matrix. Plays an important role in providing glycine for the first enzymatic step in heme biosynthesis, the condensation of glycine with succinyl-CoA to produce 5-aminolevulinate (ALA) in the miochondrial matrix.</text>
</comment>
<feature type="repeat" description="Solcar" evidence="11">
    <location>
        <begin position="7"/>
        <end position="85"/>
    </location>
</feature>
<evidence type="ECO:0000256" key="10">
    <source>
        <dbReference type="HAMAP-Rule" id="MF_03064"/>
    </source>
</evidence>
<protein>
    <recommendedName>
        <fullName evidence="10">Mitochondrial glycine transporter</fullName>
    </recommendedName>
    <alternativeName>
        <fullName evidence="10">Solute carrier family 25 member 38 homolog</fullName>
    </alternativeName>
</protein>
<keyword evidence="5 10" id="KW-0999">Mitochondrion inner membrane</keyword>
<accession>A0A9P8NVJ4</accession>
<comment type="caution">
    <text evidence="12">The sequence shown here is derived from an EMBL/GenBank/DDBJ whole genome shotgun (WGS) entry which is preliminary data.</text>
</comment>
<keyword evidence="4 10" id="KW-0677">Repeat</keyword>
<dbReference type="PANTHER" id="PTHR46181">
    <property type="entry name" value="MITOCHONDRIAL GLYCINE TRANSPORTER"/>
    <property type="match status" value="1"/>
</dbReference>
<keyword evidence="2 10" id="KW-0813">Transport</keyword>
<name>A0A9P8NVJ4_9ASCO</name>
<dbReference type="EMBL" id="JAEUBE010000511">
    <property type="protein sequence ID" value="KAH3660027.1"/>
    <property type="molecule type" value="Genomic_DNA"/>
</dbReference>
<dbReference type="Gene3D" id="1.50.40.10">
    <property type="entry name" value="Mitochondrial carrier domain"/>
    <property type="match status" value="1"/>
</dbReference>
<dbReference type="HAMAP" id="MF_03064">
    <property type="entry name" value="SLC25A38"/>
    <property type="match status" value="1"/>
</dbReference>
<dbReference type="GO" id="GO:0015187">
    <property type="term" value="F:glycine transmembrane transporter activity"/>
    <property type="evidence" value="ECO:0007669"/>
    <property type="project" value="UniProtKB-UniRule"/>
</dbReference>
<evidence type="ECO:0000256" key="1">
    <source>
        <dbReference type="ARBA" id="ARBA00004448"/>
    </source>
</evidence>
<dbReference type="GO" id="GO:0005743">
    <property type="term" value="C:mitochondrial inner membrane"/>
    <property type="evidence" value="ECO:0007669"/>
    <property type="project" value="UniProtKB-SubCell"/>
</dbReference>
<dbReference type="InterPro" id="IPR023395">
    <property type="entry name" value="MCP_dom_sf"/>
</dbReference>
<dbReference type="AlphaFoldDB" id="A0A9P8NVJ4"/>
<evidence type="ECO:0000256" key="11">
    <source>
        <dbReference type="PROSITE-ProRule" id="PRU00282"/>
    </source>
</evidence>
<gene>
    <name evidence="12" type="ORF">OGAPHI_007232</name>
</gene>
<dbReference type="OrthoDB" id="1924968at2759"/>
<keyword evidence="7 10" id="KW-0496">Mitochondrion</keyword>
<dbReference type="PROSITE" id="PS50920">
    <property type="entry name" value="SOLCAR"/>
    <property type="match status" value="3"/>
</dbReference>
<feature type="repeat" description="Solcar" evidence="11">
    <location>
        <begin position="105"/>
        <end position="189"/>
    </location>
</feature>
<evidence type="ECO:0000256" key="6">
    <source>
        <dbReference type="ARBA" id="ARBA00022989"/>
    </source>
</evidence>
<dbReference type="InterPro" id="IPR018108">
    <property type="entry name" value="MCP_transmembrane"/>
</dbReference>
<evidence type="ECO:0000256" key="5">
    <source>
        <dbReference type="ARBA" id="ARBA00022792"/>
    </source>
</evidence>
<keyword evidence="13" id="KW-1185">Reference proteome</keyword>
<keyword evidence="3 10" id="KW-0812">Transmembrane</keyword>
<evidence type="ECO:0000256" key="3">
    <source>
        <dbReference type="ARBA" id="ARBA00022692"/>
    </source>
</evidence>
<dbReference type="GO" id="GO:1904983">
    <property type="term" value="P:glycine import into mitochondrion"/>
    <property type="evidence" value="ECO:0007669"/>
    <property type="project" value="UniProtKB-UniRule"/>
</dbReference>
<proteinExistence type="inferred from homology"/>
<reference evidence="12" key="1">
    <citation type="journal article" date="2021" name="Open Biol.">
        <title>Shared evolutionary footprints suggest mitochondrial oxidative damage underlies multiple complex I losses in fungi.</title>
        <authorList>
            <person name="Schikora-Tamarit M.A."/>
            <person name="Marcet-Houben M."/>
            <person name="Nosek J."/>
            <person name="Gabaldon T."/>
        </authorList>
    </citation>
    <scope>NUCLEOTIDE SEQUENCE</scope>
    <source>
        <strain evidence="12">CBS6075</strain>
    </source>
</reference>
<dbReference type="Proteomes" id="UP000769157">
    <property type="component" value="Unassembled WGS sequence"/>
</dbReference>
<comment type="catalytic activity">
    <reaction evidence="9 10">
        <text>glycine(in) = glycine(out)</text>
        <dbReference type="Rhea" id="RHEA:70715"/>
        <dbReference type="ChEBI" id="CHEBI:57305"/>
    </reaction>
</comment>
<evidence type="ECO:0000256" key="7">
    <source>
        <dbReference type="ARBA" id="ARBA00023128"/>
    </source>
</evidence>
<organism evidence="12 13">
    <name type="scientific">Ogataea philodendri</name>
    <dbReference type="NCBI Taxonomy" id="1378263"/>
    <lineage>
        <taxon>Eukaryota</taxon>
        <taxon>Fungi</taxon>
        <taxon>Dikarya</taxon>
        <taxon>Ascomycota</taxon>
        <taxon>Saccharomycotina</taxon>
        <taxon>Pichiomycetes</taxon>
        <taxon>Pichiales</taxon>
        <taxon>Pichiaceae</taxon>
        <taxon>Ogataea</taxon>
    </lineage>
</organism>
<dbReference type="PRINTS" id="PR00926">
    <property type="entry name" value="MITOCARRIER"/>
</dbReference>
<dbReference type="RefSeq" id="XP_046057738.1">
    <property type="nucleotide sequence ID" value="XM_046208606.1"/>
</dbReference>
<evidence type="ECO:0000313" key="12">
    <source>
        <dbReference type="EMBL" id="KAH3660027.1"/>
    </source>
</evidence>
<evidence type="ECO:0000256" key="8">
    <source>
        <dbReference type="ARBA" id="ARBA00023136"/>
    </source>
</evidence>
<evidence type="ECO:0000256" key="2">
    <source>
        <dbReference type="ARBA" id="ARBA00022448"/>
    </source>
</evidence>
<dbReference type="GeneID" id="70239196"/>
<dbReference type="SUPFAM" id="SSF103506">
    <property type="entry name" value="Mitochondrial carrier"/>
    <property type="match status" value="1"/>
</dbReference>
<keyword evidence="6 10" id="KW-1133">Transmembrane helix</keyword>
<dbReference type="PANTHER" id="PTHR46181:SF3">
    <property type="entry name" value="MITOCHONDRIAL GLYCINE TRANSPORTER"/>
    <property type="match status" value="1"/>
</dbReference>
<evidence type="ECO:0000256" key="9">
    <source>
        <dbReference type="ARBA" id="ARBA00034060"/>
    </source>
</evidence>
<comment type="subcellular location">
    <subcellularLocation>
        <location evidence="1 10">Mitochondrion inner membrane</location>
        <topology evidence="1 10">Multi-pass membrane protein</topology>
    </subcellularLocation>
</comment>
<evidence type="ECO:0000256" key="4">
    <source>
        <dbReference type="ARBA" id="ARBA00022737"/>
    </source>
</evidence>
<keyword evidence="8 10" id="KW-0472">Membrane</keyword>
<dbReference type="InterPro" id="IPR030847">
    <property type="entry name" value="Hem25/SLC25A38"/>
</dbReference>